<dbReference type="InterPro" id="IPR019814">
    <property type="entry name" value="Translation_initiation_fac_3_N"/>
</dbReference>
<feature type="non-terminal residue" evidence="6">
    <location>
        <position position="1"/>
    </location>
</feature>
<dbReference type="Gene3D" id="3.10.20.80">
    <property type="entry name" value="Translation initiation factor 3 (IF-3), N-terminal domain"/>
    <property type="match status" value="1"/>
</dbReference>
<dbReference type="GO" id="GO:0032790">
    <property type="term" value="P:ribosome disassembly"/>
    <property type="evidence" value="ECO:0007669"/>
    <property type="project" value="TreeGrafter"/>
</dbReference>
<proteinExistence type="inferred from homology"/>
<keyword evidence="2 6" id="KW-0396">Initiation factor</keyword>
<sequence length="169" mass="18941">NEEIRDKEVRVIGADGAQLGIMSSAAALEIAEGKDLDLVKIAPGSNPPVCKIMDYGKYRFEQAKREKEARKNQHVIEVKEIRMSPGIGENDFNTKLKNGQKFLQGGDRLKVTIRFRGREMAHTNIGEQLLRDFAAKCADIANLDKQPKLEGRNMSMFLSPKPQNTNSKK</sequence>
<dbReference type="EMBL" id="AJWY01007259">
    <property type="protein sequence ID" value="EKC64511.1"/>
    <property type="molecule type" value="Genomic_DNA"/>
</dbReference>
<keyword evidence="3" id="KW-0648">Protein biosynthesis</keyword>
<protein>
    <submittedName>
        <fullName evidence="6">Translation initiation factor 3</fullName>
    </submittedName>
</protein>
<comment type="similarity">
    <text evidence="1">Belongs to the IF-3 family.</text>
</comment>
<dbReference type="Pfam" id="PF05198">
    <property type="entry name" value="IF3_N"/>
    <property type="match status" value="1"/>
</dbReference>
<dbReference type="FunFam" id="3.30.110.10:FF:000001">
    <property type="entry name" value="Translation initiation factor IF-3"/>
    <property type="match status" value="1"/>
</dbReference>
<gene>
    <name evidence="6" type="ORF">LEA_10782</name>
</gene>
<dbReference type="GO" id="GO:0003743">
    <property type="term" value="F:translation initiation factor activity"/>
    <property type="evidence" value="ECO:0007669"/>
    <property type="project" value="UniProtKB-KW"/>
</dbReference>
<comment type="caution">
    <text evidence="6">The sequence shown here is derived from an EMBL/GenBank/DDBJ whole genome shotgun (WGS) entry which is preliminary data.</text>
</comment>
<dbReference type="HAMAP" id="MF_00080">
    <property type="entry name" value="IF_3"/>
    <property type="match status" value="1"/>
</dbReference>
<evidence type="ECO:0000256" key="3">
    <source>
        <dbReference type="ARBA" id="ARBA00022917"/>
    </source>
</evidence>
<dbReference type="GO" id="GO:0016020">
    <property type="term" value="C:membrane"/>
    <property type="evidence" value="ECO:0007669"/>
    <property type="project" value="TreeGrafter"/>
</dbReference>
<reference evidence="6" key="1">
    <citation type="journal article" date="2013" name="Environ. Microbiol.">
        <title>Microbiota from the distal guts of lean and obese adolescents exhibit partial functional redundancy besides clear differences in community structure.</title>
        <authorList>
            <person name="Ferrer M."/>
            <person name="Ruiz A."/>
            <person name="Lanza F."/>
            <person name="Haange S.B."/>
            <person name="Oberbach A."/>
            <person name="Till H."/>
            <person name="Bargiela R."/>
            <person name="Campoy C."/>
            <person name="Segura M.T."/>
            <person name="Richter M."/>
            <person name="von Bergen M."/>
            <person name="Seifert J."/>
            <person name="Suarez A."/>
        </authorList>
    </citation>
    <scope>NUCLEOTIDE SEQUENCE</scope>
</reference>
<dbReference type="Gene3D" id="3.30.110.10">
    <property type="entry name" value="Translation initiation factor 3 (IF-3), C-terminal domain"/>
    <property type="match status" value="1"/>
</dbReference>
<dbReference type="InterPro" id="IPR036788">
    <property type="entry name" value="T_IF-3_C_sf"/>
</dbReference>
<dbReference type="PANTHER" id="PTHR10938:SF0">
    <property type="entry name" value="TRANSLATION INITIATION FACTOR IF-3, MITOCHONDRIAL"/>
    <property type="match status" value="1"/>
</dbReference>
<evidence type="ECO:0000259" key="5">
    <source>
        <dbReference type="Pfam" id="PF05198"/>
    </source>
</evidence>
<dbReference type="Pfam" id="PF00707">
    <property type="entry name" value="IF3_C"/>
    <property type="match status" value="1"/>
</dbReference>
<dbReference type="InterPro" id="IPR036787">
    <property type="entry name" value="T_IF-3_N_sf"/>
</dbReference>
<evidence type="ECO:0000256" key="1">
    <source>
        <dbReference type="ARBA" id="ARBA00005439"/>
    </source>
</evidence>
<evidence type="ECO:0000259" key="4">
    <source>
        <dbReference type="Pfam" id="PF00707"/>
    </source>
</evidence>
<dbReference type="InterPro" id="IPR001288">
    <property type="entry name" value="Translation_initiation_fac_3"/>
</dbReference>
<dbReference type="GO" id="GO:0043022">
    <property type="term" value="F:ribosome binding"/>
    <property type="evidence" value="ECO:0007669"/>
    <property type="project" value="TreeGrafter"/>
</dbReference>
<dbReference type="GO" id="GO:0005829">
    <property type="term" value="C:cytosol"/>
    <property type="evidence" value="ECO:0007669"/>
    <property type="project" value="TreeGrafter"/>
</dbReference>
<dbReference type="PANTHER" id="PTHR10938">
    <property type="entry name" value="TRANSLATION INITIATION FACTOR IF-3"/>
    <property type="match status" value="1"/>
</dbReference>
<dbReference type="NCBIfam" id="TIGR00168">
    <property type="entry name" value="infC"/>
    <property type="match status" value="1"/>
</dbReference>
<name>K1TZ13_9ZZZZ</name>
<dbReference type="SUPFAM" id="SSF54364">
    <property type="entry name" value="Translation initiation factor IF3, N-terminal domain"/>
    <property type="match status" value="1"/>
</dbReference>
<dbReference type="SUPFAM" id="SSF55200">
    <property type="entry name" value="Translation initiation factor IF3, C-terminal domain"/>
    <property type="match status" value="1"/>
</dbReference>
<dbReference type="InterPro" id="IPR019813">
    <property type="entry name" value="Translation_initiation_fac3_CS"/>
</dbReference>
<accession>K1TZ13</accession>
<dbReference type="AlphaFoldDB" id="K1TZ13"/>
<evidence type="ECO:0000313" key="6">
    <source>
        <dbReference type="EMBL" id="EKC64511.1"/>
    </source>
</evidence>
<dbReference type="PROSITE" id="PS00938">
    <property type="entry name" value="IF3"/>
    <property type="match status" value="1"/>
</dbReference>
<organism evidence="6">
    <name type="scientific">human gut metagenome</name>
    <dbReference type="NCBI Taxonomy" id="408170"/>
    <lineage>
        <taxon>unclassified sequences</taxon>
        <taxon>metagenomes</taxon>
        <taxon>organismal metagenomes</taxon>
    </lineage>
</organism>
<evidence type="ECO:0000256" key="2">
    <source>
        <dbReference type="ARBA" id="ARBA00022540"/>
    </source>
</evidence>
<dbReference type="InterPro" id="IPR019815">
    <property type="entry name" value="Translation_initiation_fac_3_C"/>
</dbReference>
<feature type="domain" description="Translation initiation factor 3 N-terminal" evidence="5">
    <location>
        <begin position="1"/>
        <end position="69"/>
    </location>
</feature>
<dbReference type="FunFam" id="3.10.20.80:FF:000001">
    <property type="entry name" value="Translation initiation factor IF-3"/>
    <property type="match status" value="1"/>
</dbReference>
<feature type="domain" description="Translation initiation factor 3 C-terminal" evidence="4">
    <location>
        <begin position="76"/>
        <end position="161"/>
    </location>
</feature>